<proteinExistence type="predicted"/>
<organism evidence="2 3">
    <name type="scientific">Cupriavidus metallidurans</name>
    <dbReference type="NCBI Taxonomy" id="119219"/>
    <lineage>
        <taxon>Bacteria</taxon>
        <taxon>Pseudomonadati</taxon>
        <taxon>Pseudomonadota</taxon>
        <taxon>Betaproteobacteria</taxon>
        <taxon>Burkholderiales</taxon>
        <taxon>Burkholderiaceae</taxon>
        <taxon>Cupriavidus</taxon>
    </lineage>
</organism>
<evidence type="ECO:0000313" key="2">
    <source>
        <dbReference type="EMBL" id="QBP09946.1"/>
    </source>
</evidence>
<protein>
    <submittedName>
        <fullName evidence="2">Uncharacterized protein</fullName>
    </submittedName>
</protein>
<keyword evidence="1" id="KW-0472">Membrane</keyword>
<gene>
    <name evidence="2" type="ORF">DDF84_009310</name>
</gene>
<keyword evidence="1" id="KW-1133">Transmembrane helix</keyword>
<reference evidence="2 3" key="1">
    <citation type="submission" date="2019-03" db="EMBL/GenBank/DDBJ databases">
        <title>Comparative insights into the high quality Complete genome sequence of highly metal resistant Cupriavidus metallidurans strain BS1 isolated from a gold-copper mine.</title>
        <authorList>
            <person name="Mazhar H.S."/>
            <person name="Rensing C."/>
        </authorList>
    </citation>
    <scope>NUCLEOTIDE SEQUENCE [LARGE SCALE GENOMIC DNA]</scope>
    <source>
        <strain evidence="2 3">BS1</strain>
    </source>
</reference>
<accession>A0A482IPT0</accession>
<dbReference type="AlphaFoldDB" id="A0A482IPT0"/>
<evidence type="ECO:0000256" key="1">
    <source>
        <dbReference type="SAM" id="Phobius"/>
    </source>
</evidence>
<keyword evidence="1" id="KW-0812">Transmembrane</keyword>
<dbReference type="RefSeq" id="WP_017513587.1">
    <property type="nucleotide sequence ID" value="NZ_CP037900.1"/>
</dbReference>
<feature type="transmembrane region" description="Helical" evidence="1">
    <location>
        <begin position="69"/>
        <end position="89"/>
    </location>
</feature>
<name>A0A482IPT0_9BURK</name>
<feature type="transmembrane region" description="Helical" evidence="1">
    <location>
        <begin position="27"/>
        <end position="49"/>
    </location>
</feature>
<evidence type="ECO:0000313" key="3">
    <source>
        <dbReference type="Proteomes" id="UP000253772"/>
    </source>
</evidence>
<dbReference type="EMBL" id="CP037900">
    <property type="protein sequence ID" value="QBP09946.1"/>
    <property type="molecule type" value="Genomic_DNA"/>
</dbReference>
<sequence>MGLKAWFQRVAPKLDPRSIDFRGGNTTFLAAPYIGGLMTLCIIAAGALASFFADQIKASMTWPLCKENFPANVVAFWLLSILSGVLFSGSQWAQARRAKEVSDSVNHA</sequence>
<dbReference type="Proteomes" id="UP000253772">
    <property type="component" value="Chromosome c1"/>
</dbReference>